<dbReference type="AlphaFoldDB" id="A0A090IUE2"/>
<dbReference type="EMBL" id="JXLU01000009">
    <property type="protein sequence ID" value="KIO74246.1"/>
    <property type="molecule type" value="Genomic_DNA"/>
</dbReference>
<reference evidence="4 7" key="1">
    <citation type="submission" date="2014-07" db="EMBL/GenBank/DDBJ databases">
        <authorList>
            <person name="Wibberg Daniel"/>
        </authorList>
    </citation>
    <scope>NUCLEOTIDE SEQUENCE [LARGE SCALE GENOMIC DNA]</scope>
</reference>
<keyword evidence="3" id="KW-0820">tRNA-binding</keyword>
<comment type="function">
    <text evidence="3">Catalyzes the formation of N(4)-acetylcytidine (ac(4)C) at the wobble position of elongator tRNA(Met), using acetate and ATP as substrates. First activates an acetate ion to form acetyladenylate (Ac-AMP) and then transfers the acetyl group to tRNA to form ac(4)C34.</text>
</comment>
<dbReference type="HAMAP" id="MF_01539">
    <property type="entry name" value="TmcAL"/>
    <property type="match status" value="1"/>
</dbReference>
<dbReference type="GO" id="GO:0000049">
    <property type="term" value="F:tRNA binding"/>
    <property type="evidence" value="ECO:0007669"/>
    <property type="project" value="UniProtKB-KW"/>
</dbReference>
<evidence type="ECO:0000313" key="4">
    <source>
        <dbReference type="EMBL" id="CEE01292.1"/>
    </source>
</evidence>
<dbReference type="NCBIfam" id="NF010191">
    <property type="entry name" value="PRK13670.1"/>
    <property type="match status" value="1"/>
</dbReference>
<sequence length="400" mass="46406">MISAGIIVEYNPFHNGHLYHLQQTRKKTNADVVIAVMSGQFLQRGEPALVSKWARTNMALKAGVDLVIELPYTFCTQKAEKFAEGAVYLLTSLQADFICFGSESGNIDTFTNTINFISNHESDYNRFIRQFMNEGVSYPKAASLAFQQLAPSRDLLDLSKPNNILGYHYVKALQEIGSKTVPMTIERIHAGYHDQQLSSVKISSATSIRKTLAENRTLDHIQSHIPDTTYQELSAFYKKYNTFAFWENFWPFLKYRFSHSEPNELKDIYEVEEGMEYRLIRFAQEATSFKDFMEKIKTKRYTWTRLQRACVHILTNTKKEKMRNKFPEYIRVLGFNQLGRQYLKEKKERISLPIISNLSQAERKAVQLDIKISQTYSFAFGNNGQKIIEEEKKQFPIIVE</sequence>
<dbReference type="Proteomes" id="UP000040576">
    <property type="component" value="Unassembled WGS sequence"/>
</dbReference>
<comment type="similarity">
    <text evidence="3">Belongs to the TmcAL family.</text>
</comment>
<comment type="catalytic activity">
    <reaction evidence="3">
        <text>cytidine(34) in elongator tRNA(Met) + acetate + ATP = N(4)-acetylcytidine(34) in elongator tRNA(Met) + AMP + diphosphate</text>
        <dbReference type="Rhea" id="RHEA:58144"/>
        <dbReference type="Rhea" id="RHEA-COMP:10693"/>
        <dbReference type="Rhea" id="RHEA-COMP:10694"/>
        <dbReference type="ChEBI" id="CHEBI:30089"/>
        <dbReference type="ChEBI" id="CHEBI:30616"/>
        <dbReference type="ChEBI" id="CHEBI:33019"/>
        <dbReference type="ChEBI" id="CHEBI:74900"/>
        <dbReference type="ChEBI" id="CHEBI:82748"/>
        <dbReference type="ChEBI" id="CHEBI:456215"/>
    </reaction>
</comment>
<evidence type="ECO:0000256" key="1">
    <source>
        <dbReference type="ARBA" id="ARBA00022598"/>
    </source>
</evidence>
<feature type="binding site" evidence="3">
    <location>
        <begin position="187"/>
        <end position="188"/>
    </location>
    <ligand>
        <name>ATP</name>
        <dbReference type="ChEBI" id="CHEBI:30616"/>
    </ligand>
</feature>
<keyword evidence="2 3" id="KW-0819">tRNA processing</keyword>
<evidence type="ECO:0000313" key="6">
    <source>
        <dbReference type="Proteomes" id="UP000032076"/>
    </source>
</evidence>
<keyword evidence="3" id="KW-0067">ATP-binding</keyword>
<feature type="binding site" evidence="3">
    <location>
        <position position="162"/>
    </location>
    <ligand>
        <name>ATP</name>
        <dbReference type="ChEBI" id="CHEBI:30616"/>
    </ligand>
</feature>
<keyword evidence="3" id="KW-0694">RNA-binding</keyword>
<feature type="binding site" evidence="3">
    <location>
        <begin position="7"/>
        <end position="20"/>
    </location>
    <ligand>
        <name>ATP</name>
        <dbReference type="ChEBI" id="CHEBI:30616"/>
    </ligand>
</feature>
<dbReference type="GO" id="GO:0005524">
    <property type="term" value="F:ATP binding"/>
    <property type="evidence" value="ECO:0007669"/>
    <property type="project" value="UniProtKB-KW"/>
</dbReference>
<dbReference type="Proteomes" id="UP000032076">
    <property type="component" value="Unassembled WGS sequence"/>
</dbReference>
<keyword evidence="7" id="KW-1185">Reference proteome</keyword>
<dbReference type="EMBL" id="CCRF01000045">
    <property type="protein sequence ID" value="CEE01292.1"/>
    <property type="molecule type" value="Genomic_DNA"/>
</dbReference>
<organism evidence="4 7">
    <name type="scientific">Caldibacillus thermoamylovorans</name>
    <dbReference type="NCBI Taxonomy" id="35841"/>
    <lineage>
        <taxon>Bacteria</taxon>
        <taxon>Bacillati</taxon>
        <taxon>Bacillota</taxon>
        <taxon>Bacilli</taxon>
        <taxon>Bacillales</taxon>
        <taxon>Bacillaceae</taxon>
        <taxon>Caldibacillus</taxon>
    </lineage>
</organism>
<dbReference type="PANTHER" id="PTHR37825">
    <property type="entry name" value="TRNA(MET) CYTIDINE ACETATE LIGASE"/>
    <property type="match status" value="1"/>
</dbReference>
<proteinExistence type="inferred from homology"/>
<feature type="binding site" evidence="3">
    <location>
        <position position="101"/>
    </location>
    <ligand>
        <name>ATP</name>
        <dbReference type="ChEBI" id="CHEBI:30616"/>
    </ligand>
</feature>
<dbReference type="OrthoDB" id="9769796at2"/>
<gene>
    <name evidence="3" type="primary">tmcAL</name>
    <name evidence="5" type="ORF">B4167_1531</name>
    <name evidence="4" type="ORF">BT1A1_1463</name>
</gene>
<keyword evidence="3" id="KW-0547">Nucleotide-binding</keyword>
<keyword evidence="1 3" id="KW-0436">Ligase</keyword>
<evidence type="ECO:0000313" key="7">
    <source>
        <dbReference type="Proteomes" id="UP000040576"/>
    </source>
</evidence>
<evidence type="ECO:0000256" key="3">
    <source>
        <dbReference type="HAMAP-Rule" id="MF_01539"/>
    </source>
</evidence>
<dbReference type="PATRIC" id="fig|35841.6.peg.2064"/>
<dbReference type="InterPro" id="IPR008513">
    <property type="entry name" value="tRNA(Met)_cyd_acetate_ligase"/>
</dbReference>
<dbReference type="Pfam" id="PF05636">
    <property type="entry name" value="HIGH_NTase1"/>
    <property type="match status" value="1"/>
</dbReference>
<dbReference type="GO" id="GO:0005737">
    <property type="term" value="C:cytoplasm"/>
    <property type="evidence" value="ECO:0007669"/>
    <property type="project" value="UniProtKB-SubCell"/>
</dbReference>
<protein>
    <recommendedName>
        <fullName evidence="3">tRNA(Met) cytidine acetate ligase</fullName>
        <ecNumber evidence="3">6.3.4.-</ecNumber>
    </recommendedName>
</protein>
<dbReference type="GO" id="GO:0016879">
    <property type="term" value="F:ligase activity, forming carbon-nitrogen bonds"/>
    <property type="evidence" value="ECO:0007669"/>
    <property type="project" value="UniProtKB-UniRule"/>
</dbReference>
<evidence type="ECO:0000256" key="2">
    <source>
        <dbReference type="ARBA" id="ARBA00022694"/>
    </source>
</evidence>
<dbReference type="GO" id="GO:0006400">
    <property type="term" value="P:tRNA modification"/>
    <property type="evidence" value="ECO:0007669"/>
    <property type="project" value="UniProtKB-UniRule"/>
</dbReference>
<dbReference type="Gene3D" id="3.40.50.620">
    <property type="entry name" value="HUPs"/>
    <property type="match status" value="1"/>
</dbReference>
<accession>A0A090IUE2</accession>
<name>A0A090IUE2_9BACI</name>
<dbReference type="PANTHER" id="PTHR37825:SF1">
    <property type="entry name" value="TRNA(MET) CYTIDINE ACETATE LIGASE"/>
    <property type="match status" value="1"/>
</dbReference>
<evidence type="ECO:0000313" key="5">
    <source>
        <dbReference type="EMBL" id="KIO74246.1"/>
    </source>
</evidence>
<reference evidence="5 6" key="2">
    <citation type="submission" date="2015-01" db="EMBL/GenBank/DDBJ databases">
        <title>Draft Genome Sequences of Four Bacillus thermoamylovorans Strains, Isolated From Food Products.</title>
        <authorList>
            <person name="Krawcyk A.O."/>
            <person name="Berendsen E.M."/>
            <person name="Eijlander R.T."/>
            <person name="de Jong A."/>
            <person name="Wells-Bennik M."/>
            <person name="Kuipers O.P."/>
        </authorList>
    </citation>
    <scope>NUCLEOTIDE SEQUENCE [LARGE SCALE GENOMIC DNA]</scope>
    <source>
        <strain evidence="5 6">B4167</strain>
    </source>
</reference>
<dbReference type="EC" id="6.3.4.-" evidence="3"/>
<dbReference type="RefSeq" id="WP_034769583.1">
    <property type="nucleotide sequence ID" value="NZ_CCRF01000045.1"/>
</dbReference>
<dbReference type="STRING" id="35841.B4167_1531"/>
<dbReference type="eggNOG" id="COG1323">
    <property type="taxonomic scope" value="Bacteria"/>
</dbReference>
<dbReference type="GeneID" id="92960629"/>
<keyword evidence="3" id="KW-0963">Cytoplasm</keyword>
<dbReference type="SUPFAM" id="SSF52374">
    <property type="entry name" value="Nucleotidylyl transferase"/>
    <property type="match status" value="1"/>
</dbReference>
<comment type="subcellular location">
    <subcellularLocation>
        <location evidence="3">Cytoplasm</location>
    </subcellularLocation>
</comment>
<dbReference type="InterPro" id="IPR014729">
    <property type="entry name" value="Rossmann-like_a/b/a_fold"/>
</dbReference>